<dbReference type="EMBL" id="JBBPFD010000019">
    <property type="protein sequence ID" value="KAK7886860.1"/>
    <property type="molecule type" value="Genomic_DNA"/>
</dbReference>
<name>A0AAW0N1Y7_9GOBI</name>
<evidence type="ECO:0000256" key="1">
    <source>
        <dbReference type="SAM" id="MobiDB-lite"/>
    </source>
</evidence>
<sequence length="639" mass="71679">MSHVCGRTSSAKDKASKVFYRKIKPTSKDALTTGKGGADSKCGKCTKVESQHRMKKLRTRKERNQIRNGGKKEAPNNKSCHHYYNHQTSKDISYVRQCCHTTQDALPNIAPVAHELSVITDNRLIGHHGLFNHEVKSINIERLLSEQRKLDRSEKQQGKSNPTFTNPPANETEYVLDSTNDEAVISNKSALQSSKIYNTLKRRVKKTVESNSQGSDLTPGQRSRETLISSTETNKLENVVVTGIKETQPVISDINSDLHQTPCSFKENKKILPGSLPSIIETTPKKLVPSADLSQVKQLTPLLQFSPPMEESSSNLNKQQEDLNTDAVAMSVKAIAASLCNSISFSLLRDKNLLTESREVLVKALRQRHGAQLKSNILKVHRRLYSWDEGQEEVSELSHSPIFADRKESPFSTGEFPTASEATGFLTSSFEKTGRLPFDWNSADWSNPLDQTAGWLGTPADNPVVPNDTFIRRGFPKFSVDFDFGNSVSKEKEHLVSPSFLPSCVDGPRSSGHTDNLFTSSRRKEFSSVFKPTQNDITFSNITGHRRSPLHYSTDPHHSMHSSFETQRKSFPDEIPYFHHENPFDPSRHVNFISASPAFRPVDLAHYPPSYMLEQGPNLSSVSSFASPEHWSFPPMRLY</sequence>
<dbReference type="PANTHER" id="PTHR37346">
    <property type="entry name" value="PROLINE-RICH PROTEIN 19"/>
    <property type="match status" value="1"/>
</dbReference>
<feature type="compositionally biased region" description="Basic and acidic residues" evidence="1">
    <location>
        <begin position="62"/>
        <end position="75"/>
    </location>
</feature>
<reference evidence="3" key="1">
    <citation type="submission" date="2024-04" db="EMBL/GenBank/DDBJ databases">
        <title>Salinicola lusitanus LLJ914,a marine bacterium isolated from the Okinawa Trough.</title>
        <authorList>
            <person name="Li J."/>
        </authorList>
    </citation>
    <scope>NUCLEOTIDE SEQUENCE [LARGE SCALE GENOMIC DNA]</scope>
</reference>
<feature type="region of interest" description="Disordered" evidence="1">
    <location>
        <begin position="58"/>
        <end position="79"/>
    </location>
</feature>
<dbReference type="InterPro" id="IPR029355">
    <property type="entry name" value="Pro-rich_19"/>
</dbReference>
<dbReference type="PANTHER" id="PTHR37346:SF1">
    <property type="entry name" value="PROLINE-RICH PROTEIN 19"/>
    <property type="match status" value="1"/>
</dbReference>
<feature type="region of interest" description="Disordered" evidence="1">
    <location>
        <begin position="149"/>
        <end position="171"/>
    </location>
</feature>
<dbReference type="Pfam" id="PF15455">
    <property type="entry name" value="Pro-rich_19"/>
    <property type="match status" value="1"/>
</dbReference>
<dbReference type="AlphaFoldDB" id="A0AAW0N1Y7"/>
<accession>A0AAW0N1Y7</accession>
<feature type="compositionally biased region" description="Polar residues" evidence="1">
    <location>
        <begin position="158"/>
        <end position="169"/>
    </location>
</feature>
<protein>
    <submittedName>
        <fullName evidence="2">Uncharacterized protein</fullName>
    </submittedName>
</protein>
<comment type="caution">
    <text evidence="2">The sequence shown here is derived from an EMBL/GenBank/DDBJ whole genome shotgun (WGS) entry which is preliminary data.</text>
</comment>
<gene>
    <name evidence="2" type="ORF">WMY93_026481</name>
</gene>
<dbReference type="Proteomes" id="UP001460270">
    <property type="component" value="Unassembled WGS sequence"/>
</dbReference>
<evidence type="ECO:0000313" key="3">
    <source>
        <dbReference type="Proteomes" id="UP001460270"/>
    </source>
</evidence>
<feature type="region of interest" description="Disordered" evidence="1">
    <location>
        <begin position="206"/>
        <end position="230"/>
    </location>
</feature>
<feature type="compositionally biased region" description="Polar residues" evidence="1">
    <location>
        <begin position="209"/>
        <end position="230"/>
    </location>
</feature>
<evidence type="ECO:0000313" key="2">
    <source>
        <dbReference type="EMBL" id="KAK7886860.1"/>
    </source>
</evidence>
<proteinExistence type="predicted"/>
<organism evidence="2 3">
    <name type="scientific">Mugilogobius chulae</name>
    <name type="common">yellowstripe goby</name>
    <dbReference type="NCBI Taxonomy" id="88201"/>
    <lineage>
        <taxon>Eukaryota</taxon>
        <taxon>Metazoa</taxon>
        <taxon>Chordata</taxon>
        <taxon>Craniata</taxon>
        <taxon>Vertebrata</taxon>
        <taxon>Euteleostomi</taxon>
        <taxon>Actinopterygii</taxon>
        <taxon>Neopterygii</taxon>
        <taxon>Teleostei</taxon>
        <taxon>Neoteleostei</taxon>
        <taxon>Acanthomorphata</taxon>
        <taxon>Gobiaria</taxon>
        <taxon>Gobiiformes</taxon>
        <taxon>Gobioidei</taxon>
        <taxon>Gobiidae</taxon>
        <taxon>Gobionellinae</taxon>
        <taxon>Mugilogobius</taxon>
    </lineage>
</organism>
<keyword evidence="3" id="KW-1185">Reference proteome</keyword>